<dbReference type="GO" id="GO:0046514">
    <property type="term" value="P:ceramide catabolic process"/>
    <property type="evidence" value="ECO:0007669"/>
    <property type="project" value="TreeGrafter"/>
</dbReference>
<keyword evidence="3 9" id="KW-0812">Transmembrane</keyword>
<comment type="subcellular location">
    <subcellularLocation>
        <location evidence="1">Membrane</location>
        <topology evidence="1">Multi-pass membrane protein</topology>
    </subcellularLocation>
</comment>
<dbReference type="GO" id="GO:0005789">
    <property type="term" value="C:endoplasmic reticulum membrane"/>
    <property type="evidence" value="ECO:0007669"/>
    <property type="project" value="TreeGrafter"/>
</dbReference>
<evidence type="ECO:0000256" key="2">
    <source>
        <dbReference type="ARBA" id="ARBA00009780"/>
    </source>
</evidence>
<evidence type="ECO:0008006" key="12">
    <source>
        <dbReference type="Google" id="ProtNLM"/>
    </source>
</evidence>
<dbReference type="GO" id="GO:0046513">
    <property type="term" value="P:ceramide biosynthetic process"/>
    <property type="evidence" value="ECO:0007669"/>
    <property type="project" value="TreeGrafter"/>
</dbReference>
<dbReference type="Proteomes" id="UP000722485">
    <property type="component" value="Unassembled WGS sequence"/>
</dbReference>
<feature type="binding site" evidence="8">
    <location>
        <position position="241"/>
    </location>
    <ligand>
        <name>Zn(2+)</name>
        <dbReference type="ChEBI" id="CHEBI:29105"/>
        <note>catalytic</note>
    </ligand>
</feature>
<name>A0A9P5L4T9_9HYPO</name>
<feature type="binding site" evidence="8">
    <location>
        <position position="92"/>
    </location>
    <ligand>
        <name>Zn(2+)</name>
        <dbReference type="ChEBI" id="CHEBI:29105"/>
        <note>catalytic</note>
    </ligand>
</feature>
<evidence type="ECO:0000313" key="11">
    <source>
        <dbReference type="Proteomes" id="UP000722485"/>
    </source>
</evidence>
<dbReference type="GO" id="GO:0016811">
    <property type="term" value="F:hydrolase activity, acting on carbon-nitrogen (but not peptide) bonds, in linear amides"/>
    <property type="evidence" value="ECO:0007669"/>
    <property type="project" value="InterPro"/>
</dbReference>
<feature type="transmembrane region" description="Helical" evidence="9">
    <location>
        <begin position="71"/>
        <end position="93"/>
    </location>
</feature>
<organism evidence="10 11">
    <name type="scientific">Cylindrodendrum hubeiense</name>
    <dbReference type="NCBI Taxonomy" id="595255"/>
    <lineage>
        <taxon>Eukaryota</taxon>
        <taxon>Fungi</taxon>
        <taxon>Dikarya</taxon>
        <taxon>Ascomycota</taxon>
        <taxon>Pezizomycotina</taxon>
        <taxon>Sordariomycetes</taxon>
        <taxon>Hypocreomycetidae</taxon>
        <taxon>Hypocreales</taxon>
        <taxon>Nectriaceae</taxon>
        <taxon>Cylindrodendrum</taxon>
    </lineage>
</organism>
<gene>
    <name evidence="10" type="ORF">G7Z17_g10411</name>
</gene>
<keyword evidence="4" id="KW-0378">Hydrolase</keyword>
<comment type="similarity">
    <text evidence="2">Belongs to the alkaline ceramidase family.</text>
</comment>
<evidence type="ECO:0000256" key="1">
    <source>
        <dbReference type="ARBA" id="ARBA00004141"/>
    </source>
</evidence>
<feature type="binding site" evidence="7">
    <location>
        <position position="44"/>
    </location>
    <ligand>
        <name>Ca(2+)</name>
        <dbReference type="ChEBI" id="CHEBI:29108"/>
    </ligand>
</feature>
<feature type="transmembrane region" description="Helical" evidence="9">
    <location>
        <begin position="129"/>
        <end position="148"/>
    </location>
</feature>
<keyword evidence="7" id="KW-0106">Calcium</keyword>
<keyword evidence="11" id="KW-1185">Reference proteome</keyword>
<feature type="binding site" evidence="8">
    <location>
        <position position="237"/>
    </location>
    <ligand>
        <name>Zn(2+)</name>
        <dbReference type="ChEBI" id="CHEBI:29105"/>
        <note>catalytic</note>
    </ligand>
</feature>
<evidence type="ECO:0000313" key="10">
    <source>
        <dbReference type="EMBL" id="KAF7543838.1"/>
    </source>
</evidence>
<keyword evidence="6 9" id="KW-0472">Membrane</keyword>
<dbReference type="EMBL" id="JAANBB010000338">
    <property type="protein sequence ID" value="KAF7543838.1"/>
    <property type="molecule type" value="Genomic_DNA"/>
</dbReference>
<feature type="binding site" evidence="7">
    <location>
        <position position="33"/>
    </location>
    <ligand>
        <name>Ca(2+)</name>
        <dbReference type="ChEBI" id="CHEBI:29108"/>
    </ligand>
</feature>
<proteinExistence type="inferred from homology"/>
<dbReference type="GO" id="GO:0046872">
    <property type="term" value="F:metal ion binding"/>
    <property type="evidence" value="ECO:0007669"/>
    <property type="project" value="UniProtKB-KW"/>
</dbReference>
<sequence>MAKLEIFRAFRTPYSDHGPGFWGKQTSTLNFCEEDYVLSFYCAELCNTVTNGLFLWLGVKGIRNCLKYSHPGIFLVAYIGYIVVGLGSISFHATLKYPMQLVDELSMIYTTCLMMYASFSFSRSKAFSVILGVSLLGLAGFITLYYHITKDPNFHQTAYGLLTALVVFRSMWVMESQLRPALEARRGEKSGELLKTMWAMVITGGYLLWTLDNEFCPQVTGWRRAIGLPWAVVLEGHAWWHLMTGLAYYYITWGIWLRRCLTGPNDEYVLHWPRLLTSIPEVRRAKQQGAKQQ</sequence>
<protein>
    <recommendedName>
        <fullName evidence="12">Alkaline phytoceramidase</fullName>
    </recommendedName>
</protein>
<comment type="cofactor">
    <cofactor evidence="8">
        <name>Zn(2+)</name>
        <dbReference type="ChEBI" id="CHEBI:29105"/>
    </cofactor>
</comment>
<feature type="transmembrane region" description="Helical" evidence="9">
    <location>
        <begin position="105"/>
        <end position="122"/>
    </location>
</feature>
<feature type="transmembrane region" description="Helical" evidence="9">
    <location>
        <begin position="193"/>
        <end position="211"/>
    </location>
</feature>
<comment type="caution">
    <text evidence="10">The sequence shown here is derived from an EMBL/GenBank/DDBJ whole genome shotgun (WGS) entry which is preliminary data.</text>
</comment>
<keyword evidence="8" id="KW-0862">Zinc</keyword>
<dbReference type="Pfam" id="PF05875">
    <property type="entry name" value="Ceramidase"/>
    <property type="match status" value="1"/>
</dbReference>
<accession>A0A9P5L4T9</accession>
<keyword evidence="5 9" id="KW-1133">Transmembrane helix</keyword>
<feature type="transmembrane region" description="Helical" evidence="9">
    <location>
        <begin position="154"/>
        <end position="172"/>
    </location>
</feature>
<evidence type="ECO:0000256" key="6">
    <source>
        <dbReference type="ARBA" id="ARBA00023136"/>
    </source>
</evidence>
<reference evidence="10" key="1">
    <citation type="submission" date="2020-03" db="EMBL/GenBank/DDBJ databases">
        <title>Draft Genome Sequence of Cylindrodendrum hubeiense.</title>
        <authorList>
            <person name="Buettner E."/>
            <person name="Kellner H."/>
        </authorList>
    </citation>
    <scope>NUCLEOTIDE SEQUENCE</scope>
    <source>
        <strain evidence="10">IHI 201604</strain>
    </source>
</reference>
<feature type="transmembrane region" description="Helical" evidence="9">
    <location>
        <begin position="238"/>
        <end position="257"/>
    </location>
</feature>
<evidence type="ECO:0000256" key="9">
    <source>
        <dbReference type="SAM" id="Phobius"/>
    </source>
</evidence>
<dbReference type="PANTHER" id="PTHR46187">
    <property type="entry name" value="ALKALINE CERAMIDASE 3"/>
    <property type="match status" value="1"/>
</dbReference>
<evidence type="ECO:0000256" key="7">
    <source>
        <dbReference type="PIRSR" id="PIRSR608901-1"/>
    </source>
</evidence>
<keyword evidence="7" id="KW-0479">Metal-binding</keyword>
<dbReference type="InterPro" id="IPR008901">
    <property type="entry name" value="ACER"/>
</dbReference>
<evidence type="ECO:0000256" key="4">
    <source>
        <dbReference type="ARBA" id="ARBA00022801"/>
    </source>
</evidence>
<evidence type="ECO:0000256" key="3">
    <source>
        <dbReference type="ARBA" id="ARBA00022692"/>
    </source>
</evidence>
<dbReference type="PANTHER" id="PTHR46187:SF3">
    <property type="entry name" value="ALKALINE CERAMIDASE 3"/>
    <property type="match status" value="1"/>
</dbReference>
<dbReference type="OrthoDB" id="187171at2759"/>
<evidence type="ECO:0000256" key="8">
    <source>
        <dbReference type="PIRSR" id="PIRSR608901-2"/>
    </source>
</evidence>
<evidence type="ECO:0000256" key="5">
    <source>
        <dbReference type="ARBA" id="ARBA00022989"/>
    </source>
</evidence>
<dbReference type="AlphaFoldDB" id="A0A9P5L4T9"/>